<feature type="domain" description="Serine aminopeptidase S33" evidence="1">
    <location>
        <begin position="35"/>
        <end position="192"/>
    </location>
</feature>
<dbReference type="Gene3D" id="3.40.50.1820">
    <property type="entry name" value="alpha/beta hydrolase"/>
    <property type="match status" value="1"/>
</dbReference>
<proteinExistence type="predicted"/>
<name>A0ABV4CJE6_9PSEU</name>
<dbReference type="Pfam" id="PF12146">
    <property type="entry name" value="Hydrolase_4"/>
    <property type="match status" value="1"/>
</dbReference>
<accession>A0ABV4CJE6</accession>
<dbReference type="SUPFAM" id="SSF53474">
    <property type="entry name" value="alpha/beta-Hydrolases"/>
    <property type="match status" value="1"/>
</dbReference>
<gene>
    <name evidence="2" type="ORF">AB8O55_14400</name>
</gene>
<dbReference type="InterPro" id="IPR022742">
    <property type="entry name" value="Hydrolase_4"/>
</dbReference>
<evidence type="ECO:0000259" key="1">
    <source>
        <dbReference type="Pfam" id="PF12146"/>
    </source>
</evidence>
<dbReference type="InterPro" id="IPR029058">
    <property type="entry name" value="AB_hydrolase_fold"/>
</dbReference>
<dbReference type="RefSeq" id="WP_345367220.1">
    <property type="nucleotide sequence ID" value="NZ_BAABII010000018.1"/>
</dbReference>
<evidence type="ECO:0000313" key="3">
    <source>
        <dbReference type="Proteomes" id="UP001564626"/>
    </source>
</evidence>
<keyword evidence="3" id="KW-1185">Reference proteome</keyword>
<protein>
    <recommendedName>
        <fullName evidence="1">Serine aminopeptidase S33 domain-containing protein</fullName>
    </recommendedName>
</protein>
<sequence>MTESGAVPFFHDVEPVQRVRDDLLDVHFTGASTDRRPAVIFVHGMAEDAEPRPRDWDVFRGYGALAAASGLVGVTFDHRLHSGGHFPHAAADVAAVVERTRALEVVDGDRVLLWFFSLGGALAAPWLPEPPPWLRGIALSYPVLAPPPDWPGDVARFDAVAAVSAHPGLPKLLVRVGDEIEWLAGTQDAFVARARDADAALEVIELPDAAHGFEGHGHDPVARAAVDRAMRWAADALTG</sequence>
<dbReference type="Proteomes" id="UP001564626">
    <property type="component" value="Unassembled WGS sequence"/>
</dbReference>
<organism evidence="2 3">
    <name type="scientific">Saccharopolyspora cebuensis</name>
    <dbReference type="NCBI Taxonomy" id="418759"/>
    <lineage>
        <taxon>Bacteria</taxon>
        <taxon>Bacillati</taxon>
        <taxon>Actinomycetota</taxon>
        <taxon>Actinomycetes</taxon>
        <taxon>Pseudonocardiales</taxon>
        <taxon>Pseudonocardiaceae</taxon>
        <taxon>Saccharopolyspora</taxon>
    </lineage>
</organism>
<comment type="caution">
    <text evidence="2">The sequence shown here is derived from an EMBL/GenBank/DDBJ whole genome shotgun (WGS) entry which is preliminary data.</text>
</comment>
<reference evidence="2 3" key="1">
    <citation type="submission" date="2024-08" db="EMBL/GenBank/DDBJ databases">
        <title>Genome mining of Saccharopolyspora cebuensis PGLac3 from Nigerian medicinal plant.</title>
        <authorList>
            <person name="Ezeobiora C.E."/>
            <person name="Igbokwe N.H."/>
            <person name="Amin D.H."/>
            <person name="Mendie U.E."/>
        </authorList>
    </citation>
    <scope>NUCLEOTIDE SEQUENCE [LARGE SCALE GENOMIC DNA]</scope>
    <source>
        <strain evidence="2 3">PGLac3</strain>
    </source>
</reference>
<dbReference type="EMBL" id="JBGEHV010000023">
    <property type="protein sequence ID" value="MEY8040593.1"/>
    <property type="molecule type" value="Genomic_DNA"/>
</dbReference>
<evidence type="ECO:0000313" key="2">
    <source>
        <dbReference type="EMBL" id="MEY8040593.1"/>
    </source>
</evidence>